<keyword evidence="5" id="KW-0663">Pyridoxal phosphate</keyword>
<dbReference type="NCBIfam" id="NF006964">
    <property type="entry name" value="PRK09440.1-2"/>
    <property type="match status" value="1"/>
</dbReference>
<protein>
    <recommendedName>
        <fullName evidence="2">Putative 8-amino-7-oxononanoate synthase</fullName>
    </recommendedName>
</protein>
<dbReference type="Pfam" id="PF00155">
    <property type="entry name" value="Aminotran_1_2"/>
    <property type="match status" value="1"/>
</dbReference>
<evidence type="ECO:0000259" key="6">
    <source>
        <dbReference type="Pfam" id="PF00155"/>
    </source>
</evidence>
<evidence type="ECO:0000256" key="4">
    <source>
        <dbReference type="ARBA" id="ARBA00022679"/>
    </source>
</evidence>
<dbReference type="SUPFAM" id="SSF53383">
    <property type="entry name" value="PLP-dependent transferases"/>
    <property type="match status" value="1"/>
</dbReference>
<accession>A0AAX2J1V7</accession>
<dbReference type="GO" id="GO:0005829">
    <property type="term" value="C:cytosol"/>
    <property type="evidence" value="ECO:0007669"/>
    <property type="project" value="TreeGrafter"/>
</dbReference>
<dbReference type="PANTHER" id="PTHR42790">
    <property type="entry name" value="AMINOTRANSFERASE"/>
    <property type="match status" value="1"/>
</dbReference>
<keyword evidence="3 7" id="KW-0032">Aminotransferase</keyword>
<evidence type="ECO:0000313" key="7">
    <source>
        <dbReference type="EMBL" id="SQH23945.1"/>
    </source>
</evidence>
<dbReference type="Proteomes" id="UP000248598">
    <property type="component" value="Chromosome 1"/>
</dbReference>
<evidence type="ECO:0000313" key="8">
    <source>
        <dbReference type="Proteomes" id="UP000248598"/>
    </source>
</evidence>
<name>A0AAX2J1V7_KINKI</name>
<comment type="cofactor">
    <cofactor evidence="1">
        <name>pyridoxal 5'-phosphate</name>
        <dbReference type="ChEBI" id="CHEBI:597326"/>
    </cofactor>
</comment>
<evidence type="ECO:0000256" key="3">
    <source>
        <dbReference type="ARBA" id="ARBA00022576"/>
    </source>
</evidence>
<gene>
    <name evidence="7" type="primary">lysN</name>
    <name evidence="7" type="ORF">NCTC10529_00089</name>
</gene>
<dbReference type="InterPro" id="IPR004839">
    <property type="entry name" value="Aminotransferase_I/II_large"/>
</dbReference>
<proteinExistence type="predicted"/>
<dbReference type="InterPro" id="IPR015424">
    <property type="entry name" value="PyrdxlP-dep_Trfase"/>
</dbReference>
<sequence length="426" mass="46978">MQFSQFGQKFTQKTGILQLMDDLGNALNSDKPMNMLGGGNPARLDEVNAAYERMLHHIATSGVGIESAGNYSTPQGDAKLIGVLVHFFRETYGWDISADNIALTNGSQNAFFYLFNLFGGRFDDGDKSILLPLAPEYIGYADAHVQGKHFVAVPPQIQNVQHNGKDGFFKYRVDFDALENLPHWQNQQIGAICCSRPTNPTGNVLTDDEMARLDALAQKHGIPLIIDNAYGMPFPNIIHTPATLNWHDNIILCFSLSKIGLPGVRTGIVVAAPKVVQAISSLNAIINLAPTRLGAALVAPLIRNGDLSYLAQNVIKPFYQKQAELAVSALQEQLRGYPLKIHQPEGAIFLWLWFENLPITSQELYEKLKQRGTLIIPSEHFFVGIDTANFRHAHECIRMNIAQDDATLLAGIADIAAVVRDVYDAM</sequence>
<reference evidence="7 8" key="1">
    <citation type="submission" date="2018-06" db="EMBL/GenBank/DDBJ databases">
        <authorList>
            <consortium name="Pathogen Informatics"/>
            <person name="Doyle S."/>
        </authorList>
    </citation>
    <scope>NUCLEOTIDE SEQUENCE [LARGE SCALE GENOMIC DNA]</scope>
    <source>
        <strain evidence="7 8">NCTC10529</strain>
    </source>
</reference>
<dbReference type="AlphaFoldDB" id="A0AAX2J1V7"/>
<dbReference type="GeneID" id="93261424"/>
<dbReference type="PANTHER" id="PTHR42790:SF4">
    <property type="entry name" value="VALINE--PYRUVATE AMINOTRANSFERASE"/>
    <property type="match status" value="1"/>
</dbReference>
<dbReference type="EMBL" id="LS483426">
    <property type="protein sequence ID" value="SQH23945.1"/>
    <property type="molecule type" value="Genomic_DNA"/>
</dbReference>
<dbReference type="GO" id="GO:0009042">
    <property type="term" value="F:valine-pyruvate transaminase activity"/>
    <property type="evidence" value="ECO:0007669"/>
    <property type="project" value="TreeGrafter"/>
</dbReference>
<dbReference type="GO" id="GO:1901605">
    <property type="term" value="P:alpha-amino acid metabolic process"/>
    <property type="evidence" value="ECO:0007669"/>
    <property type="project" value="TreeGrafter"/>
</dbReference>
<evidence type="ECO:0000256" key="5">
    <source>
        <dbReference type="ARBA" id="ARBA00022898"/>
    </source>
</evidence>
<dbReference type="InterPro" id="IPR050859">
    <property type="entry name" value="Class-I_PLP-dep_aminotransf"/>
</dbReference>
<evidence type="ECO:0000256" key="2">
    <source>
        <dbReference type="ARBA" id="ARBA00021531"/>
    </source>
</evidence>
<keyword evidence="4 7" id="KW-0808">Transferase</keyword>
<organism evidence="7 8">
    <name type="scientific">Kingella kingae</name>
    <dbReference type="NCBI Taxonomy" id="504"/>
    <lineage>
        <taxon>Bacteria</taxon>
        <taxon>Pseudomonadati</taxon>
        <taxon>Pseudomonadota</taxon>
        <taxon>Betaproteobacteria</taxon>
        <taxon>Neisseriales</taxon>
        <taxon>Neisseriaceae</taxon>
        <taxon>Kingella</taxon>
    </lineage>
</organism>
<dbReference type="NCBIfam" id="NF006967">
    <property type="entry name" value="PRK09440.1-5"/>
    <property type="match status" value="1"/>
</dbReference>
<dbReference type="Gene3D" id="3.40.640.10">
    <property type="entry name" value="Type I PLP-dependent aspartate aminotransferase-like (Major domain)"/>
    <property type="match status" value="1"/>
</dbReference>
<dbReference type="CDD" id="cd00609">
    <property type="entry name" value="AAT_like"/>
    <property type="match status" value="1"/>
</dbReference>
<evidence type="ECO:0000256" key="1">
    <source>
        <dbReference type="ARBA" id="ARBA00001933"/>
    </source>
</evidence>
<dbReference type="RefSeq" id="WP_003787257.1">
    <property type="nucleotide sequence ID" value="NZ_CP091518.1"/>
</dbReference>
<dbReference type="InterPro" id="IPR015421">
    <property type="entry name" value="PyrdxlP-dep_Trfase_major"/>
</dbReference>
<feature type="domain" description="Aminotransferase class I/classII large" evidence="6">
    <location>
        <begin position="68"/>
        <end position="407"/>
    </location>
</feature>
<dbReference type="GO" id="GO:0030170">
    <property type="term" value="F:pyridoxal phosphate binding"/>
    <property type="evidence" value="ECO:0007669"/>
    <property type="project" value="InterPro"/>
</dbReference>